<evidence type="ECO:0000313" key="1">
    <source>
        <dbReference type="EMBL" id="MDX5932313.1"/>
    </source>
</evidence>
<keyword evidence="2" id="KW-1185">Reference proteome</keyword>
<reference evidence="1 2" key="1">
    <citation type="submission" date="2023-11" db="EMBL/GenBank/DDBJ databases">
        <title>MicrobeMod: A computational toolkit for identifying prokaryotic methylation and restriction-modification with nanopore sequencing.</title>
        <authorList>
            <person name="Crits-Christoph A."/>
            <person name="Kang S.C."/>
            <person name="Lee H."/>
            <person name="Ostrov N."/>
        </authorList>
    </citation>
    <scope>NUCLEOTIDE SEQUENCE [LARGE SCALE GENOMIC DNA]</scope>
    <source>
        <strain evidence="1 2">DSMZ 700</strain>
    </source>
</reference>
<dbReference type="Proteomes" id="UP001279553">
    <property type="component" value="Unassembled WGS sequence"/>
</dbReference>
<dbReference type="EMBL" id="JAWXYB010000018">
    <property type="protein sequence ID" value="MDX5932313.1"/>
    <property type="molecule type" value="Genomic_DNA"/>
</dbReference>
<name>A0AAW9DVH2_ACIAO</name>
<protein>
    <submittedName>
        <fullName evidence="1">Uncharacterized protein</fullName>
    </submittedName>
</protein>
<dbReference type="AlphaFoldDB" id="A0AAW9DVH2"/>
<gene>
    <name evidence="1" type="ORF">SIL87_16270</name>
</gene>
<proteinExistence type="predicted"/>
<organism evidence="1 2">
    <name type="scientific">Acidiphilium acidophilum</name>
    <name type="common">Thiobacillus acidophilus</name>
    <dbReference type="NCBI Taxonomy" id="76588"/>
    <lineage>
        <taxon>Bacteria</taxon>
        <taxon>Pseudomonadati</taxon>
        <taxon>Pseudomonadota</taxon>
        <taxon>Alphaproteobacteria</taxon>
        <taxon>Acetobacterales</taxon>
        <taxon>Acidocellaceae</taxon>
        <taxon>Acidiphilium</taxon>
    </lineage>
</organism>
<evidence type="ECO:0000313" key="2">
    <source>
        <dbReference type="Proteomes" id="UP001279553"/>
    </source>
</evidence>
<accession>A0AAW9DVH2</accession>
<sequence>MAEAGLTRFPRERVYIPVFALIEAGFAPDEAARNNHPQPSKGDCS</sequence>
<comment type="caution">
    <text evidence="1">The sequence shown here is derived from an EMBL/GenBank/DDBJ whole genome shotgun (WGS) entry which is preliminary data.</text>
</comment>
<dbReference type="RefSeq" id="WP_319615155.1">
    <property type="nucleotide sequence ID" value="NZ_JAWXYB010000018.1"/>
</dbReference>